<keyword evidence="2" id="KW-1185">Reference proteome</keyword>
<comment type="caution">
    <text evidence="1">The sequence shown here is derived from an EMBL/GenBank/DDBJ whole genome shotgun (WGS) entry which is preliminary data.</text>
</comment>
<dbReference type="EMBL" id="JAHRHJ020000009">
    <property type="protein sequence ID" value="KAH9301927.1"/>
    <property type="molecule type" value="Genomic_DNA"/>
</dbReference>
<feature type="non-terminal residue" evidence="1">
    <location>
        <position position="1"/>
    </location>
</feature>
<gene>
    <name evidence="1" type="ORF">KI387_013510</name>
</gene>
<feature type="non-terminal residue" evidence="1">
    <location>
        <position position="81"/>
    </location>
</feature>
<reference evidence="1 2" key="1">
    <citation type="journal article" date="2021" name="Nat. Plants">
        <title>The Taxus genome provides insights into paclitaxel biosynthesis.</title>
        <authorList>
            <person name="Xiong X."/>
            <person name="Gou J."/>
            <person name="Liao Q."/>
            <person name="Li Y."/>
            <person name="Zhou Q."/>
            <person name="Bi G."/>
            <person name="Li C."/>
            <person name="Du R."/>
            <person name="Wang X."/>
            <person name="Sun T."/>
            <person name="Guo L."/>
            <person name="Liang H."/>
            <person name="Lu P."/>
            <person name="Wu Y."/>
            <person name="Zhang Z."/>
            <person name="Ro D.K."/>
            <person name="Shang Y."/>
            <person name="Huang S."/>
            <person name="Yan J."/>
        </authorList>
    </citation>
    <scope>NUCLEOTIDE SEQUENCE [LARGE SCALE GENOMIC DNA]</scope>
    <source>
        <strain evidence="1">Ta-2019</strain>
    </source>
</reference>
<dbReference type="AlphaFoldDB" id="A0AA38CQR5"/>
<protein>
    <submittedName>
        <fullName evidence="1">Uncharacterized protein</fullName>
    </submittedName>
</protein>
<sequence>RPWIHAMQAIPSTFHQCIKLKHEGHTITIQGDLEPFTHCRALNSFARKGTYACPSINIVVPLQSEAMESWVDSDSLSSCAH</sequence>
<name>A0AA38CQR5_TAXCH</name>
<evidence type="ECO:0000313" key="2">
    <source>
        <dbReference type="Proteomes" id="UP000824469"/>
    </source>
</evidence>
<proteinExistence type="predicted"/>
<evidence type="ECO:0000313" key="1">
    <source>
        <dbReference type="EMBL" id="KAH9301927.1"/>
    </source>
</evidence>
<dbReference type="Proteomes" id="UP000824469">
    <property type="component" value="Unassembled WGS sequence"/>
</dbReference>
<organism evidence="1 2">
    <name type="scientific">Taxus chinensis</name>
    <name type="common">Chinese yew</name>
    <name type="synonym">Taxus wallichiana var. chinensis</name>
    <dbReference type="NCBI Taxonomy" id="29808"/>
    <lineage>
        <taxon>Eukaryota</taxon>
        <taxon>Viridiplantae</taxon>
        <taxon>Streptophyta</taxon>
        <taxon>Embryophyta</taxon>
        <taxon>Tracheophyta</taxon>
        <taxon>Spermatophyta</taxon>
        <taxon>Pinopsida</taxon>
        <taxon>Pinidae</taxon>
        <taxon>Conifers II</taxon>
        <taxon>Cupressales</taxon>
        <taxon>Taxaceae</taxon>
        <taxon>Taxus</taxon>
    </lineage>
</organism>
<accession>A0AA38CQR5</accession>